<comment type="similarity">
    <text evidence="1">Belongs to the BlaI transcriptional regulatory family.</text>
</comment>
<evidence type="ECO:0000256" key="1">
    <source>
        <dbReference type="ARBA" id="ARBA00011046"/>
    </source>
</evidence>
<evidence type="ECO:0000313" key="5">
    <source>
        <dbReference type="EMBL" id="KRM94105.1"/>
    </source>
</evidence>
<organism evidence="5 6">
    <name type="scientific">Lentilactobacillus senioris DSM 24302 = JCM 17472</name>
    <dbReference type="NCBI Taxonomy" id="1423802"/>
    <lineage>
        <taxon>Bacteria</taxon>
        <taxon>Bacillati</taxon>
        <taxon>Bacillota</taxon>
        <taxon>Bacilli</taxon>
        <taxon>Lactobacillales</taxon>
        <taxon>Lactobacillaceae</taxon>
        <taxon>Lentilactobacillus</taxon>
    </lineage>
</organism>
<gene>
    <name evidence="5" type="ORF">FC56_GL000086</name>
</gene>
<evidence type="ECO:0000313" key="6">
    <source>
        <dbReference type="Proteomes" id="UP000051256"/>
    </source>
</evidence>
<dbReference type="InterPro" id="IPR014071">
    <property type="entry name" value="Cu_transp_CopY/TcrY"/>
</dbReference>
<dbReference type="GO" id="GO:0045892">
    <property type="term" value="P:negative regulation of DNA-templated transcription"/>
    <property type="evidence" value="ECO:0007669"/>
    <property type="project" value="InterPro"/>
</dbReference>
<dbReference type="Proteomes" id="UP000051256">
    <property type="component" value="Unassembled WGS sequence"/>
</dbReference>
<dbReference type="AlphaFoldDB" id="A0A0R2D0X4"/>
<name>A0A0R2D0X4_9LACO</name>
<evidence type="ECO:0000256" key="2">
    <source>
        <dbReference type="ARBA" id="ARBA00023015"/>
    </source>
</evidence>
<comment type="caution">
    <text evidence="5">The sequence shown here is derived from an EMBL/GenBank/DDBJ whole genome shotgun (WGS) entry which is preliminary data.</text>
</comment>
<dbReference type="PIRSF" id="PIRSF019455">
    <property type="entry name" value="CopR_AtkY"/>
    <property type="match status" value="1"/>
</dbReference>
<dbReference type="SUPFAM" id="SSF46785">
    <property type="entry name" value="Winged helix' DNA-binding domain"/>
    <property type="match status" value="1"/>
</dbReference>
<evidence type="ECO:0000256" key="3">
    <source>
        <dbReference type="ARBA" id="ARBA00023125"/>
    </source>
</evidence>
<keyword evidence="6" id="KW-1185">Reference proteome</keyword>
<proteinExistence type="inferred from homology"/>
<sequence>MVKEQTITSSERVVMRIIWTLGKATSRQVVDSLTDMQWSVSTIKTLLSRLEKKGFLSAIVEGNHKVYKATMSETEASINVGDQLSEQVCAMQIGTVLKEVIENNSISQSDIDDLISLLTAKKKTAPTEVACNCMNIK</sequence>
<dbReference type="InterPro" id="IPR036390">
    <property type="entry name" value="WH_DNA-bd_sf"/>
</dbReference>
<dbReference type="NCBIfam" id="TIGR02698">
    <property type="entry name" value="CopY_TcrY"/>
    <property type="match status" value="1"/>
</dbReference>
<dbReference type="RefSeq" id="WP_054671026.1">
    <property type="nucleotide sequence ID" value="NZ_AYZR01000007.1"/>
</dbReference>
<reference evidence="5 6" key="1">
    <citation type="journal article" date="2015" name="Genome Announc.">
        <title>Expanding the biotechnology potential of lactobacilli through comparative genomics of 213 strains and associated genera.</title>
        <authorList>
            <person name="Sun Z."/>
            <person name="Harris H.M."/>
            <person name="McCann A."/>
            <person name="Guo C."/>
            <person name="Argimon S."/>
            <person name="Zhang W."/>
            <person name="Yang X."/>
            <person name="Jeffery I.B."/>
            <person name="Cooney J.C."/>
            <person name="Kagawa T.F."/>
            <person name="Liu W."/>
            <person name="Song Y."/>
            <person name="Salvetti E."/>
            <person name="Wrobel A."/>
            <person name="Rasinkangas P."/>
            <person name="Parkhill J."/>
            <person name="Rea M.C."/>
            <person name="O'Sullivan O."/>
            <person name="Ritari J."/>
            <person name="Douillard F.P."/>
            <person name="Paul Ross R."/>
            <person name="Yang R."/>
            <person name="Briner A.E."/>
            <person name="Felis G.E."/>
            <person name="de Vos W.M."/>
            <person name="Barrangou R."/>
            <person name="Klaenhammer T.R."/>
            <person name="Caufield P.W."/>
            <person name="Cui Y."/>
            <person name="Zhang H."/>
            <person name="O'Toole P.W."/>
        </authorList>
    </citation>
    <scope>NUCLEOTIDE SEQUENCE [LARGE SCALE GENOMIC DNA]</scope>
    <source>
        <strain evidence="5 6">DSM 24302</strain>
    </source>
</reference>
<dbReference type="GO" id="GO:0003677">
    <property type="term" value="F:DNA binding"/>
    <property type="evidence" value="ECO:0007669"/>
    <property type="project" value="UniProtKB-KW"/>
</dbReference>
<accession>A0A0R2D0X4</accession>
<keyword evidence="4" id="KW-0804">Transcription</keyword>
<dbReference type="Pfam" id="PF03965">
    <property type="entry name" value="Penicillinase_R"/>
    <property type="match status" value="1"/>
</dbReference>
<dbReference type="EMBL" id="AYZR01000007">
    <property type="protein sequence ID" value="KRM94105.1"/>
    <property type="molecule type" value="Genomic_DNA"/>
</dbReference>
<keyword evidence="2" id="KW-0805">Transcription regulation</keyword>
<dbReference type="InterPro" id="IPR005650">
    <property type="entry name" value="BlaI_family"/>
</dbReference>
<evidence type="ECO:0008006" key="7">
    <source>
        <dbReference type="Google" id="ProtNLM"/>
    </source>
</evidence>
<dbReference type="InterPro" id="IPR036388">
    <property type="entry name" value="WH-like_DNA-bd_sf"/>
</dbReference>
<dbReference type="Gene3D" id="1.10.10.10">
    <property type="entry name" value="Winged helix-like DNA-binding domain superfamily/Winged helix DNA-binding domain"/>
    <property type="match status" value="1"/>
</dbReference>
<dbReference type="PATRIC" id="fig|1423802.4.peg.87"/>
<evidence type="ECO:0000256" key="4">
    <source>
        <dbReference type="ARBA" id="ARBA00023163"/>
    </source>
</evidence>
<protein>
    <recommendedName>
        <fullName evidence="7">Transcriptional repressor CopY</fullName>
    </recommendedName>
</protein>
<keyword evidence="3" id="KW-0238">DNA-binding</keyword>
<dbReference type="STRING" id="1423802.FC56_GL000086"/>